<evidence type="ECO:0000313" key="1">
    <source>
        <dbReference type="EMBL" id="JAE06416.1"/>
    </source>
</evidence>
<dbReference type="EMBL" id="GBRH01191480">
    <property type="protein sequence ID" value="JAE06416.1"/>
    <property type="molecule type" value="Transcribed_RNA"/>
</dbReference>
<dbReference type="AlphaFoldDB" id="A0A0A9F8E0"/>
<name>A0A0A9F8E0_ARUDO</name>
<reference evidence="1" key="2">
    <citation type="journal article" date="2015" name="Data Brief">
        <title>Shoot transcriptome of the giant reed, Arundo donax.</title>
        <authorList>
            <person name="Barrero R.A."/>
            <person name="Guerrero F.D."/>
            <person name="Moolhuijzen P."/>
            <person name="Goolsby J.A."/>
            <person name="Tidwell J."/>
            <person name="Bellgard S.E."/>
            <person name="Bellgard M.I."/>
        </authorList>
    </citation>
    <scope>NUCLEOTIDE SEQUENCE</scope>
    <source>
        <tissue evidence="1">Shoot tissue taken approximately 20 cm above the soil surface</tissue>
    </source>
</reference>
<protein>
    <submittedName>
        <fullName evidence="1">Uncharacterized protein</fullName>
    </submittedName>
</protein>
<accession>A0A0A9F8E0</accession>
<reference evidence="1" key="1">
    <citation type="submission" date="2014-09" db="EMBL/GenBank/DDBJ databases">
        <authorList>
            <person name="Magalhaes I.L.F."/>
            <person name="Oliveira U."/>
            <person name="Santos F.R."/>
            <person name="Vidigal T.H.D.A."/>
            <person name="Brescovit A.D."/>
            <person name="Santos A.J."/>
        </authorList>
    </citation>
    <scope>NUCLEOTIDE SEQUENCE</scope>
    <source>
        <tissue evidence="1">Shoot tissue taken approximately 20 cm above the soil surface</tissue>
    </source>
</reference>
<sequence>MPFLVHNVAEKEDVKSAYQQLFFSC</sequence>
<proteinExistence type="predicted"/>
<organism evidence="1">
    <name type="scientific">Arundo donax</name>
    <name type="common">Giant reed</name>
    <name type="synonym">Donax arundinaceus</name>
    <dbReference type="NCBI Taxonomy" id="35708"/>
    <lineage>
        <taxon>Eukaryota</taxon>
        <taxon>Viridiplantae</taxon>
        <taxon>Streptophyta</taxon>
        <taxon>Embryophyta</taxon>
        <taxon>Tracheophyta</taxon>
        <taxon>Spermatophyta</taxon>
        <taxon>Magnoliopsida</taxon>
        <taxon>Liliopsida</taxon>
        <taxon>Poales</taxon>
        <taxon>Poaceae</taxon>
        <taxon>PACMAD clade</taxon>
        <taxon>Arundinoideae</taxon>
        <taxon>Arundineae</taxon>
        <taxon>Arundo</taxon>
    </lineage>
</organism>